<protein>
    <submittedName>
        <fullName evidence="2">GWxTD domain-containing protein</fullName>
    </submittedName>
</protein>
<dbReference type="AlphaFoldDB" id="A0A9X1HUE2"/>
<dbReference type="RefSeq" id="WP_225698976.1">
    <property type="nucleotide sequence ID" value="NZ_JAIXNE010000005.1"/>
</dbReference>
<comment type="caution">
    <text evidence="2">The sequence shown here is derived from an EMBL/GenBank/DDBJ whole genome shotgun (WGS) entry which is preliminary data.</text>
</comment>
<dbReference type="NCBIfam" id="TIGR04514">
    <property type="entry name" value="GWxTD_dom"/>
    <property type="match status" value="1"/>
</dbReference>
<evidence type="ECO:0000259" key="1">
    <source>
        <dbReference type="Pfam" id="PF20094"/>
    </source>
</evidence>
<evidence type="ECO:0000313" key="3">
    <source>
        <dbReference type="Proteomes" id="UP001139409"/>
    </source>
</evidence>
<dbReference type="Pfam" id="PF20094">
    <property type="entry name" value="GWxTD_dom"/>
    <property type="match status" value="1"/>
</dbReference>
<sequence length="395" mass="45888">MKALVYASIFLLSITSLYSQNTPERINYAHQYNPEEEIDMHVIYGLRPSGEYEIMIGITDRTEQVDPEYDFSFYGLSNYEETLEGNEIYPISSQLIKRLGSESVYSFRFSSLSDPLIISEVKSASSGLSFYENIDFEERPFPALLINTFGIPMLKSYLNEGKYDISAAVPITFDIYDHEFPVALPPMSTSEPEVARTLSLKSSFQMDSSFNHIFDEPGLYVGRSADKEIRMVYRIQGPYFPEYVTISDLIEPLVYITTREERERLMLNIENKQVFDRFWLDMTGSKENAKWIIKNYYRRVAEANDLFTSYKEGWKTDRGMLYIIFGPPDEVIRTGKQEIWSYKGGDNIPALIFKFVTLRSPYAPRQYVLERNPVLAEDWIKAVKIWRQGMPINDL</sequence>
<evidence type="ECO:0000313" key="2">
    <source>
        <dbReference type="EMBL" id="MCA6078120.1"/>
    </source>
</evidence>
<gene>
    <name evidence="2" type="ORF">LDX50_24830</name>
</gene>
<feature type="domain" description="GWxTD" evidence="1">
    <location>
        <begin position="225"/>
        <end position="388"/>
    </location>
</feature>
<proteinExistence type="predicted"/>
<accession>A0A9X1HUE2</accession>
<organism evidence="2 3">
    <name type="scientific">Fulvivirga sedimenti</name>
    <dbReference type="NCBI Taxonomy" id="2879465"/>
    <lineage>
        <taxon>Bacteria</taxon>
        <taxon>Pseudomonadati</taxon>
        <taxon>Bacteroidota</taxon>
        <taxon>Cytophagia</taxon>
        <taxon>Cytophagales</taxon>
        <taxon>Fulvivirgaceae</taxon>
        <taxon>Fulvivirga</taxon>
    </lineage>
</organism>
<name>A0A9X1HUE2_9BACT</name>
<dbReference type="EMBL" id="JAIXNE010000005">
    <property type="protein sequence ID" value="MCA6078120.1"/>
    <property type="molecule type" value="Genomic_DNA"/>
</dbReference>
<dbReference type="InterPro" id="IPR030959">
    <property type="entry name" value="GWxTD_dom"/>
</dbReference>
<reference evidence="2" key="1">
    <citation type="submission" date="2021-09" db="EMBL/GenBank/DDBJ databases">
        <title>Fulvivirga sp. isolated from coastal sediment.</title>
        <authorList>
            <person name="Yu H."/>
        </authorList>
    </citation>
    <scope>NUCLEOTIDE SEQUENCE</scope>
    <source>
        <strain evidence="2">1062</strain>
    </source>
</reference>
<dbReference type="Proteomes" id="UP001139409">
    <property type="component" value="Unassembled WGS sequence"/>
</dbReference>
<keyword evidence="3" id="KW-1185">Reference proteome</keyword>